<dbReference type="EMBL" id="KZ613937">
    <property type="protein sequence ID" value="PMD48271.1"/>
    <property type="molecule type" value="Genomic_DNA"/>
</dbReference>
<organism evidence="1 2">
    <name type="scientific">Hyaloscypha variabilis (strain UAMH 11265 / GT02V1 / F)</name>
    <name type="common">Meliniomyces variabilis</name>
    <dbReference type="NCBI Taxonomy" id="1149755"/>
    <lineage>
        <taxon>Eukaryota</taxon>
        <taxon>Fungi</taxon>
        <taxon>Dikarya</taxon>
        <taxon>Ascomycota</taxon>
        <taxon>Pezizomycotina</taxon>
        <taxon>Leotiomycetes</taxon>
        <taxon>Helotiales</taxon>
        <taxon>Hyaloscyphaceae</taxon>
        <taxon>Hyaloscypha</taxon>
        <taxon>Hyaloscypha variabilis</taxon>
    </lineage>
</organism>
<evidence type="ECO:0000313" key="2">
    <source>
        <dbReference type="Proteomes" id="UP000235786"/>
    </source>
</evidence>
<protein>
    <submittedName>
        <fullName evidence="1">Uncharacterized protein</fullName>
    </submittedName>
</protein>
<keyword evidence="2" id="KW-1185">Reference proteome</keyword>
<dbReference type="AlphaFoldDB" id="A0A2J6SBY0"/>
<proteinExistence type="predicted"/>
<accession>A0A2J6SBY0</accession>
<name>A0A2J6SBY0_HYAVF</name>
<evidence type="ECO:0000313" key="1">
    <source>
        <dbReference type="EMBL" id="PMD48271.1"/>
    </source>
</evidence>
<sequence>MSQNAANVSVGSVRQSARRNLFMARTPNGDILQPSLCSHSHPNPSHRQFGAPSFPNLIVEARIWLFMSTPATCVGNGAASHHFRIDHRPQGLVIAEQGRRDSQLRIITMPNQHTTTTVHFRLNPQDCTRAIARFWNKHLQITRVVAFGANQREPNRQSLDALVVWRSWDP</sequence>
<dbReference type="Proteomes" id="UP000235786">
    <property type="component" value="Unassembled WGS sequence"/>
</dbReference>
<reference evidence="1 2" key="1">
    <citation type="submission" date="2016-04" db="EMBL/GenBank/DDBJ databases">
        <title>A degradative enzymes factory behind the ericoid mycorrhizal symbiosis.</title>
        <authorList>
            <consortium name="DOE Joint Genome Institute"/>
            <person name="Martino E."/>
            <person name="Morin E."/>
            <person name="Grelet G."/>
            <person name="Kuo A."/>
            <person name="Kohler A."/>
            <person name="Daghino S."/>
            <person name="Barry K."/>
            <person name="Choi C."/>
            <person name="Cichocki N."/>
            <person name="Clum A."/>
            <person name="Copeland A."/>
            <person name="Hainaut M."/>
            <person name="Haridas S."/>
            <person name="Labutti K."/>
            <person name="Lindquist E."/>
            <person name="Lipzen A."/>
            <person name="Khouja H.-R."/>
            <person name="Murat C."/>
            <person name="Ohm R."/>
            <person name="Olson A."/>
            <person name="Spatafora J."/>
            <person name="Veneault-Fourrey C."/>
            <person name="Henrissat B."/>
            <person name="Grigoriev I."/>
            <person name="Martin F."/>
            <person name="Perotto S."/>
        </authorList>
    </citation>
    <scope>NUCLEOTIDE SEQUENCE [LARGE SCALE GENOMIC DNA]</scope>
    <source>
        <strain evidence="1 2">F</strain>
    </source>
</reference>
<gene>
    <name evidence="1" type="ORF">L207DRAFT_627022</name>
</gene>